<sequence>MSNARWTVPAVLLAVAVAALGWAPTFTLWPLVLPVLGTLVAVLVADQVTVGRPGADAVRPALAIVLGGAALLLSLTLPTGAAPSTVLDGIVNGWQLTLDSTLPARPDVAALAFVPALVLVAGVLATEWTRHGAGPFVALLPGLAVLVLGQLFRTATGAAAVGVGAGFGLTAIAVLLSDWPRARAGGRRSAGWAPVLATVITAVAAAVAATAVALPDRPAVSLQDGRSTGGTIHIPDPLDQIATLLADGERVAFRVRSDAPVDRWQVVVLDRFDGTNWSTGARLRHLGTELPEPEVATELTTARADIAAVDLDGPWLPSQSRLRRADDVRPLVDAATGVLARGTEPVDHYSLSWNDLRIDAKDLTTSAIDPAPTGAIEVAAVPVGIADLARQAVGQNTAPTVQAALVLEKWLRDGYQVATGTDIPTGHSTAQLLHFLTGTKRGTSEQFATSYALMARSLGIPVRVVVGFRDDGSTIVHANDVLAWPEIAVDGVGWVPLDPTGGASNSSADRSGLSAATQAAREELPDPSQLATQQPGGTPPAAEEPVGPRGLLVWPAVALLLAAVAAIPVAKRVRRALRRRAPSREAVTNAWRDTRDSMRDQGIHVPPGATVRDTIGTAGTGADDLEDLARCVDLALWTGRDPDPSVVDGAWAAAGAVRRSLSSGGFRPRFRSQFAVDGLRAERVQPAGQLASRTG</sequence>
<feature type="transmembrane region" description="Helical" evidence="2">
    <location>
        <begin position="57"/>
        <end position="77"/>
    </location>
</feature>
<feature type="compositionally biased region" description="Polar residues" evidence="1">
    <location>
        <begin position="502"/>
        <end position="517"/>
    </location>
</feature>
<protein>
    <recommendedName>
        <fullName evidence="3">Transglutaminase-like domain-containing protein</fullName>
    </recommendedName>
</protein>
<evidence type="ECO:0000313" key="4">
    <source>
        <dbReference type="EMBL" id="QNG52995.1"/>
    </source>
</evidence>
<evidence type="ECO:0000256" key="2">
    <source>
        <dbReference type="SAM" id="Phobius"/>
    </source>
</evidence>
<feature type="transmembrane region" description="Helical" evidence="2">
    <location>
        <begin position="108"/>
        <end position="126"/>
    </location>
</feature>
<reference evidence="4 5" key="1">
    <citation type="submission" date="2020-08" db="EMBL/GenBank/DDBJ databases">
        <authorList>
            <person name="Mo P."/>
        </authorList>
    </citation>
    <scope>NUCLEOTIDE SEQUENCE [LARGE SCALE GENOMIC DNA]</scope>
    <source>
        <strain evidence="4 5">CGMCC 4.1532</strain>
    </source>
</reference>
<feature type="transmembrane region" description="Helical" evidence="2">
    <location>
        <begin position="191"/>
        <end position="214"/>
    </location>
</feature>
<feature type="transmembrane region" description="Helical" evidence="2">
    <location>
        <begin position="28"/>
        <end position="45"/>
    </location>
</feature>
<feature type="domain" description="Transglutaminase-like" evidence="3">
    <location>
        <begin position="436"/>
        <end position="501"/>
    </location>
</feature>
<dbReference type="Pfam" id="PF11992">
    <property type="entry name" value="TgpA_N"/>
    <property type="match status" value="1"/>
</dbReference>
<evidence type="ECO:0000313" key="5">
    <source>
        <dbReference type="Proteomes" id="UP000515728"/>
    </source>
</evidence>
<gene>
    <name evidence="4" type="ORF">H6H00_02820</name>
</gene>
<feature type="transmembrane region" description="Helical" evidence="2">
    <location>
        <begin position="133"/>
        <end position="152"/>
    </location>
</feature>
<dbReference type="Proteomes" id="UP000515728">
    <property type="component" value="Chromosome"/>
</dbReference>
<name>A0A7G7MJN4_9PSEU</name>
<dbReference type="PROSITE" id="PS50007">
    <property type="entry name" value="PIPLC_X_DOMAIN"/>
    <property type="match status" value="1"/>
</dbReference>
<feature type="transmembrane region" description="Helical" evidence="2">
    <location>
        <begin position="158"/>
        <end position="179"/>
    </location>
</feature>
<dbReference type="InterPro" id="IPR021878">
    <property type="entry name" value="TgpA_N"/>
</dbReference>
<dbReference type="SMART" id="SM00460">
    <property type="entry name" value="TGc"/>
    <property type="match status" value="1"/>
</dbReference>
<keyword evidence="2" id="KW-0472">Membrane</keyword>
<dbReference type="PANTHER" id="PTHR42736:SF1">
    <property type="entry name" value="PROTEIN-GLUTAMINE GAMMA-GLUTAMYLTRANSFERASE"/>
    <property type="match status" value="1"/>
</dbReference>
<keyword evidence="5" id="KW-1185">Reference proteome</keyword>
<dbReference type="InterPro" id="IPR052901">
    <property type="entry name" value="Bact_TGase-like"/>
</dbReference>
<dbReference type="InterPro" id="IPR002931">
    <property type="entry name" value="Transglutaminase-like"/>
</dbReference>
<dbReference type="SUPFAM" id="SSF54001">
    <property type="entry name" value="Cysteine proteinases"/>
    <property type="match status" value="1"/>
</dbReference>
<dbReference type="RefSeq" id="WP_185719824.1">
    <property type="nucleotide sequence ID" value="NZ_BAAAWI010000001.1"/>
</dbReference>
<feature type="region of interest" description="Disordered" evidence="1">
    <location>
        <begin position="500"/>
        <end position="546"/>
    </location>
</feature>
<accession>A0A7G7MJN4</accession>
<feature type="transmembrane region" description="Helical" evidence="2">
    <location>
        <begin position="551"/>
        <end position="570"/>
    </location>
</feature>
<dbReference type="InterPro" id="IPR038765">
    <property type="entry name" value="Papain-like_cys_pep_sf"/>
</dbReference>
<keyword evidence="2" id="KW-1133">Transmembrane helix</keyword>
<proteinExistence type="predicted"/>
<evidence type="ECO:0000259" key="3">
    <source>
        <dbReference type="SMART" id="SM00460"/>
    </source>
</evidence>
<dbReference type="Gene3D" id="3.10.620.30">
    <property type="match status" value="1"/>
</dbReference>
<dbReference type="EMBL" id="CP060131">
    <property type="protein sequence ID" value="QNG52995.1"/>
    <property type="molecule type" value="Genomic_DNA"/>
</dbReference>
<dbReference type="Pfam" id="PF01841">
    <property type="entry name" value="Transglut_core"/>
    <property type="match status" value="1"/>
</dbReference>
<keyword evidence="2" id="KW-0812">Transmembrane</keyword>
<dbReference type="KEGG" id="ppel:H6H00_02820"/>
<evidence type="ECO:0000256" key="1">
    <source>
        <dbReference type="SAM" id="MobiDB-lite"/>
    </source>
</evidence>
<organism evidence="4 5">
    <name type="scientific">Pseudonocardia petroleophila</name>
    <dbReference type="NCBI Taxonomy" id="37331"/>
    <lineage>
        <taxon>Bacteria</taxon>
        <taxon>Bacillati</taxon>
        <taxon>Actinomycetota</taxon>
        <taxon>Actinomycetes</taxon>
        <taxon>Pseudonocardiales</taxon>
        <taxon>Pseudonocardiaceae</taxon>
        <taxon>Pseudonocardia</taxon>
    </lineage>
</organism>
<dbReference type="PANTHER" id="PTHR42736">
    <property type="entry name" value="PROTEIN-GLUTAMINE GAMMA-GLUTAMYLTRANSFERASE"/>
    <property type="match status" value="1"/>
</dbReference>
<dbReference type="AlphaFoldDB" id="A0A7G7MJN4"/>